<sequence length="66" mass="7528">MHAKKPPTQRHRRYVLKDSSVGVGRPRVRTVPNLTPPNLRKVAADSCFLYHYLLQKKTTKSNCAVP</sequence>
<keyword evidence="2" id="KW-1185">Reference proteome</keyword>
<evidence type="ECO:0000313" key="1">
    <source>
        <dbReference type="EMBL" id="CAL1301256.1"/>
    </source>
</evidence>
<evidence type="ECO:0000313" key="2">
    <source>
        <dbReference type="Proteomes" id="UP001497382"/>
    </source>
</evidence>
<gene>
    <name evidence="1" type="ORF">LARSCL_LOCUS22412</name>
</gene>
<organism evidence="1 2">
    <name type="scientific">Larinioides sclopetarius</name>
    <dbReference type="NCBI Taxonomy" id="280406"/>
    <lineage>
        <taxon>Eukaryota</taxon>
        <taxon>Metazoa</taxon>
        <taxon>Ecdysozoa</taxon>
        <taxon>Arthropoda</taxon>
        <taxon>Chelicerata</taxon>
        <taxon>Arachnida</taxon>
        <taxon>Araneae</taxon>
        <taxon>Araneomorphae</taxon>
        <taxon>Entelegynae</taxon>
        <taxon>Araneoidea</taxon>
        <taxon>Araneidae</taxon>
        <taxon>Larinioides</taxon>
    </lineage>
</organism>
<dbReference type="AlphaFoldDB" id="A0AAV2BY41"/>
<name>A0AAV2BY41_9ARAC</name>
<dbReference type="EMBL" id="CAXIEN010000644">
    <property type="protein sequence ID" value="CAL1301256.1"/>
    <property type="molecule type" value="Genomic_DNA"/>
</dbReference>
<comment type="caution">
    <text evidence="1">The sequence shown here is derived from an EMBL/GenBank/DDBJ whole genome shotgun (WGS) entry which is preliminary data.</text>
</comment>
<protein>
    <submittedName>
        <fullName evidence="1">Uncharacterized protein</fullName>
    </submittedName>
</protein>
<accession>A0AAV2BY41</accession>
<reference evidence="1 2" key="1">
    <citation type="submission" date="2024-04" db="EMBL/GenBank/DDBJ databases">
        <authorList>
            <person name="Rising A."/>
            <person name="Reimegard J."/>
            <person name="Sonavane S."/>
            <person name="Akerstrom W."/>
            <person name="Nylinder S."/>
            <person name="Hedman E."/>
            <person name="Kallberg Y."/>
        </authorList>
    </citation>
    <scope>NUCLEOTIDE SEQUENCE [LARGE SCALE GENOMIC DNA]</scope>
</reference>
<dbReference type="Proteomes" id="UP001497382">
    <property type="component" value="Unassembled WGS sequence"/>
</dbReference>
<proteinExistence type="predicted"/>